<dbReference type="RefSeq" id="WP_163917329.1">
    <property type="nucleotide sequence ID" value="NZ_AP022593.1"/>
</dbReference>
<protein>
    <submittedName>
        <fullName evidence="1">Uncharacterized protein</fullName>
    </submittedName>
</protein>
<keyword evidence="2" id="KW-1185">Reference proteome</keyword>
<accession>A0A7I7RS69</accession>
<gene>
    <name evidence="1" type="ORF">MARA_08610</name>
</gene>
<sequence length="121" mass="13220">MPKIRCRSEIDAPSGDMHAIVAALRRLAGQTTTGERPGSRDLTLDPEDLDYAALDYDASIEVFDVLDDESAETGRALVVWTVTFSVRDVCAAAVQRYRDAAFTDFVERLGLEWPAVVGIAS</sequence>
<evidence type="ECO:0000313" key="2">
    <source>
        <dbReference type="Proteomes" id="UP000467428"/>
    </source>
</evidence>
<geneLocation type="plasmid" evidence="2">
    <name>pjcm18538 dna</name>
</geneLocation>
<name>A0A7I7RS69_9MYCO</name>
<reference evidence="1 2" key="1">
    <citation type="journal article" date="2019" name="Emerg. Microbes Infect.">
        <title>Comprehensive subspecies identification of 175 nontuberculous mycobacteria species based on 7547 genomic profiles.</title>
        <authorList>
            <person name="Matsumoto Y."/>
            <person name="Kinjo T."/>
            <person name="Motooka D."/>
            <person name="Nabeya D."/>
            <person name="Jung N."/>
            <person name="Uechi K."/>
            <person name="Horii T."/>
            <person name="Iida T."/>
            <person name="Fujita J."/>
            <person name="Nakamura S."/>
        </authorList>
    </citation>
    <scope>NUCLEOTIDE SEQUENCE [LARGE SCALE GENOMIC DNA]</scope>
    <source>
        <strain evidence="1 2">JCM 18538</strain>
    </source>
</reference>
<evidence type="ECO:0000313" key="1">
    <source>
        <dbReference type="EMBL" id="BBY47393.1"/>
    </source>
</evidence>
<dbReference type="AlphaFoldDB" id="A0A7I7RS69"/>
<dbReference type="KEGG" id="marz:MARA_08610"/>
<dbReference type="Proteomes" id="UP000467428">
    <property type="component" value="Chromosome"/>
</dbReference>
<dbReference type="EMBL" id="AP022593">
    <property type="protein sequence ID" value="BBY47393.1"/>
    <property type="molecule type" value="Genomic_DNA"/>
</dbReference>
<proteinExistence type="predicted"/>
<organism evidence="1 2">
    <name type="scientific">Mycolicibacterium arabiense</name>
    <dbReference type="NCBI Taxonomy" id="1286181"/>
    <lineage>
        <taxon>Bacteria</taxon>
        <taxon>Bacillati</taxon>
        <taxon>Actinomycetota</taxon>
        <taxon>Actinomycetes</taxon>
        <taxon>Mycobacteriales</taxon>
        <taxon>Mycobacteriaceae</taxon>
        <taxon>Mycolicibacterium</taxon>
    </lineage>
</organism>